<dbReference type="Pfam" id="PF16964">
    <property type="entry name" value="TadF"/>
    <property type="match status" value="1"/>
</dbReference>
<keyword evidence="3" id="KW-1185">Reference proteome</keyword>
<evidence type="ECO:0000313" key="2">
    <source>
        <dbReference type="EMBL" id="KLV08940.1"/>
    </source>
</evidence>
<evidence type="ECO:0000313" key="3">
    <source>
        <dbReference type="Proteomes" id="UP000036097"/>
    </source>
</evidence>
<reference evidence="2 3" key="1">
    <citation type="submission" date="2015-05" db="EMBL/GenBank/DDBJ databases">
        <title>Photobacterium galathea sp. nov.</title>
        <authorList>
            <person name="Machado H."/>
            <person name="Gram L."/>
        </authorList>
    </citation>
    <scope>NUCLEOTIDE SEQUENCE [LARGE SCALE GENOMIC DNA]</scope>
    <source>
        <strain evidence="2 3">CGMCC 1.12159</strain>
    </source>
</reference>
<dbReference type="EMBL" id="LDOT01000002">
    <property type="protein sequence ID" value="KLV08940.1"/>
    <property type="molecule type" value="Genomic_DNA"/>
</dbReference>
<name>A0A0J1HBA9_9GAMM</name>
<gene>
    <name evidence="2" type="ORF">ABT56_01675</name>
</gene>
<evidence type="ECO:0008006" key="4">
    <source>
        <dbReference type="Google" id="ProtNLM"/>
    </source>
</evidence>
<keyword evidence="1" id="KW-0812">Transmembrane</keyword>
<organism evidence="2 3">
    <name type="scientific">Photobacterium aquae</name>
    <dbReference type="NCBI Taxonomy" id="1195763"/>
    <lineage>
        <taxon>Bacteria</taxon>
        <taxon>Pseudomonadati</taxon>
        <taxon>Pseudomonadota</taxon>
        <taxon>Gammaproteobacteria</taxon>
        <taxon>Vibrionales</taxon>
        <taxon>Vibrionaceae</taxon>
        <taxon>Photobacterium</taxon>
    </lineage>
</organism>
<accession>A0A0J1HBA9</accession>
<dbReference type="STRING" id="1195763.ABT56_01675"/>
<comment type="caution">
    <text evidence="2">The sequence shown here is derived from an EMBL/GenBank/DDBJ whole genome shotgun (WGS) entry which is preliminary data.</text>
</comment>
<dbReference type="RefSeq" id="WP_047877101.1">
    <property type="nucleotide sequence ID" value="NZ_LDOT01000002.1"/>
</dbReference>
<proteinExistence type="predicted"/>
<dbReference type="Proteomes" id="UP000036097">
    <property type="component" value="Unassembled WGS sequence"/>
</dbReference>
<feature type="transmembrane region" description="Helical" evidence="1">
    <location>
        <begin position="12"/>
        <end position="31"/>
    </location>
</feature>
<sequence length="182" mass="20856">MNRHNYRARGSFVIEFVFVLIALCSICFFATDLSQRLLLRSQLDSAAFSLVNILKERTRYYSVVSGNTQFVRYILNNNDLKEMQLLASRVLHVPEQNVALSLESNVDNDIQQLSNDVFDRWGCQPAILINEHDALRPRKDDGSYFPLYQLTLCVRHDGWYLPFVSGQKDSMIITSSAVSAGW</sequence>
<keyword evidence="1" id="KW-0472">Membrane</keyword>
<keyword evidence="1" id="KW-1133">Transmembrane helix</keyword>
<dbReference type="InterPro" id="IPR031582">
    <property type="entry name" value="TadF"/>
</dbReference>
<dbReference type="OrthoDB" id="5876198at2"/>
<dbReference type="PATRIC" id="fig|1195763.3.peg.362"/>
<protein>
    <recommendedName>
        <fullName evidence="4">Membrane associated secretion system protein</fullName>
    </recommendedName>
</protein>
<dbReference type="AlphaFoldDB" id="A0A0J1HBA9"/>
<evidence type="ECO:0000256" key="1">
    <source>
        <dbReference type="SAM" id="Phobius"/>
    </source>
</evidence>